<dbReference type="Proteomes" id="UP001220610">
    <property type="component" value="Chromosome"/>
</dbReference>
<dbReference type="Pfam" id="PF06271">
    <property type="entry name" value="RDD"/>
    <property type="match status" value="1"/>
</dbReference>
<name>A0AAJ5WRF5_9BACT</name>
<evidence type="ECO:0000259" key="6">
    <source>
        <dbReference type="Pfam" id="PF06271"/>
    </source>
</evidence>
<keyword evidence="2 5" id="KW-0812">Transmembrane</keyword>
<feature type="transmembrane region" description="Helical" evidence="5">
    <location>
        <begin position="20"/>
        <end position="40"/>
    </location>
</feature>
<comment type="subcellular location">
    <subcellularLocation>
        <location evidence="1">Membrane</location>
        <topology evidence="1">Multi-pass membrane protein</topology>
    </subcellularLocation>
</comment>
<keyword evidence="3 5" id="KW-1133">Transmembrane helix</keyword>
<reference evidence="7" key="1">
    <citation type="submission" date="2023-03" db="EMBL/GenBank/DDBJ databases">
        <title>Andean soil-derived lignocellulolytic bacterial consortium as a source of novel taxa and putative plastic-active enzymes.</title>
        <authorList>
            <person name="Diaz-Garcia L."/>
            <person name="Chuvochina M."/>
            <person name="Feuerriegel G."/>
            <person name="Bunk B."/>
            <person name="Sproer C."/>
            <person name="Streit W.R."/>
            <person name="Rodriguez L.M."/>
            <person name="Overmann J."/>
            <person name="Jimenez D.J."/>
        </authorList>
    </citation>
    <scope>NUCLEOTIDE SEQUENCE</scope>
    <source>
        <strain evidence="7">MAG 7</strain>
    </source>
</reference>
<dbReference type="PANTHER" id="PTHR38480:SF1">
    <property type="entry name" value="SLR0254 PROTEIN"/>
    <property type="match status" value="1"/>
</dbReference>
<dbReference type="EMBL" id="CP119311">
    <property type="protein sequence ID" value="WEK34367.1"/>
    <property type="molecule type" value="Genomic_DNA"/>
</dbReference>
<evidence type="ECO:0000256" key="5">
    <source>
        <dbReference type="SAM" id="Phobius"/>
    </source>
</evidence>
<proteinExistence type="predicted"/>
<evidence type="ECO:0000313" key="8">
    <source>
        <dbReference type="Proteomes" id="UP001220610"/>
    </source>
</evidence>
<sequence length="167" mass="18013">MDTPPPLKGSPHLGKRGIATFIDCTLGLMLLFGCACLLQGKPAGQAYTLGQLFNPIALGIYFASLVLTEYFFAATPGHLATGLRVVRTDGSKPGLIQVFKRRLADCIELYLTLGILAVFLVRESALAQRLGDRWAGLLVRDHKLIQSGDSDMVDTANNTITAPLELL</sequence>
<dbReference type="InterPro" id="IPR010432">
    <property type="entry name" value="RDD"/>
</dbReference>
<dbReference type="PANTHER" id="PTHR38480">
    <property type="entry name" value="SLR0254 PROTEIN"/>
    <property type="match status" value="1"/>
</dbReference>
<evidence type="ECO:0000256" key="4">
    <source>
        <dbReference type="ARBA" id="ARBA00023136"/>
    </source>
</evidence>
<accession>A0AAJ5WRF5</accession>
<evidence type="ECO:0000256" key="3">
    <source>
        <dbReference type="ARBA" id="ARBA00022989"/>
    </source>
</evidence>
<gene>
    <name evidence="7" type="ORF">P0Y53_17920</name>
</gene>
<keyword evidence="4 5" id="KW-0472">Membrane</keyword>
<evidence type="ECO:0000256" key="1">
    <source>
        <dbReference type="ARBA" id="ARBA00004141"/>
    </source>
</evidence>
<feature type="transmembrane region" description="Helical" evidence="5">
    <location>
        <begin position="52"/>
        <end position="73"/>
    </location>
</feature>
<feature type="domain" description="RDD" evidence="6">
    <location>
        <begin position="11"/>
        <end position="136"/>
    </location>
</feature>
<evidence type="ECO:0000256" key="2">
    <source>
        <dbReference type="ARBA" id="ARBA00022692"/>
    </source>
</evidence>
<evidence type="ECO:0000313" key="7">
    <source>
        <dbReference type="EMBL" id="WEK34367.1"/>
    </source>
</evidence>
<dbReference type="GO" id="GO:0016020">
    <property type="term" value="C:membrane"/>
    <property type="evidence" value="ECO:0007669"/>
    <property type="project" value="UniProtKB-SubCell"/>
</dbReference>
<organism evidence="7 8">
    <name type="scientific">Candidatus Pseudobacter hemicellulosilyticus</name>
    <dbReference type="NCBI Taxonomy" id="3121375"/>
    <lineage>
        <taxon>Bacteria</taxon>
        <taxon>Pseudomonadati</taxon>
        <taxon>Bacteroidota</taxon>
        <taxon>Chitinophagia</taxon>
        <taxon>Chitinophagales</taxon>
        <taxon>Chitinophagaceae</taxon>
        <taxon>Pseudobacter</taxon>
    </lineage>
</organism>
<dbReference type="AlphaFoldDB" id="A0AAJ5WRF5"/>
<protein>
    <submittedName>
        <fullName evidence="7">RDD family protein</fullName>
    </submittedName>
</protein>